<comment type="caution">
    <text evidence="2">The sequence shown here is derived from an EMBL/GenBank/DDBJ whole genome shotgun (WGS) entry which is preliminary data.</text>
</comment>
<organism evidence="2 3">
    <name type="scientific">candidate division CPR2 bacterium GW2011_GWC1_41_48</name>
    <dbReference type="NCBI Taxonomy" id="1618344"/>
    <lineage>
        <taxon>Bacteria</taxon>
        <taxon>Bacteria division CPR2</taxon>
    </lineage>
</organism>
<keyword evidence="1" id="KW-0732">Signal</keyword>
<evidence type="ECO:0000256" key="1">
    <source>
        <dbReference type="SAM" id="SignalP"/>
    </source>
</evidence>
<protein>
    <submittedName>
        <fullName evidence="2">Uncharacterized protein</fullName>
    </submittedName>
</protein>
<dbReference type="Proteomes" id="UP000033869">
    <property type="component" value="Unassembled WGS sequence"/>
</dbReference>
<proteinExistence type="predicted"/>
<gene>
    <name evidence="2" type="ORF">UU65_C0003G0008</name>
</gene>
<accession>A0A0G0Z7D7</accession>
<feature type="signal peptide" evidence="1">
    <location>
        <begin position="1"/>
        <end position="29"/>
    </location>
</feature>
<dbReference type="EMBL" id="LCBL01000003">
    <property type="protein sequence ID" value="KKS08953.1"/>
    <property type="molecule type" value="Genomic_DNA"/>
</dbReference>
<feature type="chain" id="PRO_5002535659" evidence="1">
    <location>
        <begin position="30"/>
        <end position="310"/>
    </location>
</feature>
<reference evidence="2 3" key="1">
    <citation type="journal article" date="2015" name="Nature">
        <title>rRNA introns, odd ribosomes, and small enigmatic genomes across a large radiation of phyla.</title>
        <authorList>
            <person name="Brown C.T."/>
            <person name="Hug L.A."/>
            <person name="Thomas B.C."/>
            <person name="Sharon I."/>
            <person name="Castelle C.J."/>
            <person name="Singh A."/>
            <person name="Wilkins M.J."/>
            <person name="Williams K.H."/>
            <person name="Banfield J.F."/>
        </authorList>
    </citation>
    <scope>NUCLEOTIDE SEQUENCE [LARGE SCALE GENOMIC DNA]</scope>
</reference>
<dbReference type="AlphaFoldDB" id="A0A0G0Z7D7"/>
<name>A0A0G0Z7D7_UNCC2</name>
<evidence type="ECO:0000313" key="2">
    <source>
        <dbReference type="EMBL" id="KKS08953.1"/>
    </source>
</evidence>
<sequence length="310" mass="32711">MKERIKRNLGYIVASFSALMLLGIGVASANGLSAINEDTGEDSRNEAKLDIDNQVDVRNDNRTDIDSILDIAANTGDNEANDNEGDGDVESGDIDLAVEIANLVGFNRQDCSGDCPSGDGMGGCPGDCSNNNHGKDFCCPFGGDIAAGNFDTGEDSRNEAKVYIDNDVKIRNDNRTDIRNDISACLNTGDNEANHNDGDGTVSTGNINVDASVNNVVNNTSASSIPGACCPFGGDIDATNEDTGEDSVNESKVDIDNDIDIRNDNRTDIRNDLSIRANTGDNEANHNDGDGTVITGDISATIDFTNKVMN</sequence>
<evidence type="ECO:0000313" key="3">
    <source>
        <dbReference type="Proteomes" id="UP000033869"/>
    </source>
</evidence>